<sequence length="210" mass="23106">MEISRDLKVHGTSSQMDAFIEGLTSLATPPWSRSYEGEENIGTPEFRVFDREVADSLPAASVALYLEPYGLQIVNIVPRDRQNLSRAEYNGILQDFLVQLAQPGADELGLSIVTSLPRTSLAAETTPEVATLLKQFSGAANKTTGSSHPADFKRWAKFLIAVHRCHAAVDTPLLREALKEHGWPNETAEELISEFEFAQDLLQIAAQEGL</sequence>
<organism evidence="1 2">
    <name type="scientific">Sphingoaurantiacus capsulatus</name>
    <dbReference type="NCBI Taxonomy" id="1771310"/>
    <lineage>
        <taxon>Bacteria</taxon>
        <taxon>Pseudomonadati</taxon>
        <taxon>Pseudomonadota</taxon>
        <taxon>Alphaproteobacteria</taxon>
        <taxon>Sphingomonadales</taxon>
        <taxon>Sphingosinicellaceae</taxon>
        <taxon>Sphingoaurantiacus</taxon>
    </lineage>
</organism>
<keyword evidence="2" id="KW-1185">Reference proteome</keyword>
<evidence type="ECO:0000313" key="1">
    <source>
        <dbReference type="EMBL" id="MFC3712528.1"/>
    </source>
</evidence>
<reference evidence="2" key="1">
    <citation type="journal article" date="2019" name="Int. J. Syst. Evol. Microbiol.">
        <title>The Global Catalogue of Microorganisms (GCM) 10K type strain sequencing project: providing services to taxonomists for standard genome sequencing and annotation.</title>
        <authorList>
            <consortium name="The Broad Institute Genomics Platform"/>
            <consortium name="The Broad Institute Genome Sequencing Center for Infectious Disease"/>
            <person name="Wu L."/>
            <person name="Ma J."/>
        </authorList>
    </citation>
    <scope>NUCLEOTIDE SEQUENCE [LARGE SCALE GENOMIC DNA]</scope>
    <source>
        <strain evidence="2">KCTC 42644</strain>
    </source>
</reference>
<name>A0ABV7XBA9_9SPHN</name>
<dbReference type="Proteomes" id="UP001595615">
    <property type="component" value="Unassembled WGS sequence"/>
</dbReference>
<accession>A0ABV7XBA9</accession>
<proteinExistence type="predicted"/>
<dbReference type="EMBL" id="JBHRXV010000004">
    <property type="protein sequence ID" value="MFC3712528.1"/>
    <property type="molecule type" value="Genomic_DNA"/>
</dbReference>
<evidence type="ECO:0000313" key="2">
    <source>
        <dbReference type="Proteomes" id="UP001595615"/>
    </source>
</evidence>
<dbReference type="RefSeq" id="WP_380859556.1">
    <property type="nucleotide sequence ID" value="NZ_JBHRXV010000004.1"/>
</dbReference>
<comment type="caution">
    <text evidence="1">The sequence shown here is derived from an EMBL/GenBank/DDBJ whole genome shotgun (WGS) entry which is preliminary data.</text>
</comment>
<gene>
    <name evidence="1" type="ORF">ACFOMD_08105</name>
</gene>
<protein>
    <submittedName>
        <fullName evidence="1">Uncharacterized protein</fullName>
    </submittedName>
</protein>